<dbReference type="InterPro" id="IPR000326">
    <property type="entry name" value="PAP2/HPO"/>
</dbReference>
<dbReference type="RefSeq" id="WP_064438885.1">
    <property type="nucleotide sequence ID" value="NZ_BDDI01000002.1"/>
</dbReference>
<feature type="domain" description="Phosphatidic acid phosphatase type 2/haloperoxidase" evidence="8">
    <location>
        <begin position="89"/>
        <end position="198"/>
    </location>
</feature>
<keyword evidence="5" id="KW-1133">Transmembrane helix</keyword>
<evidence type="ECO:0000256" key="7">
    <source>
        <dbReference type="SAM" id="MobiDB-lite"/>
    </source>
</evidence>
<dbReference type="SMART" id="SM00014">
    <property type="entry name" value="acidPPc"/>
    <property type="match status" value="1"/>
</dbReference>
<dbReference type="Gene3D" id="1.20.144.10">
    <property type="entry name" value="Phosphatidic acid phosphatase type 2/haloperoxidase"/>
    <property type="match status" value="1"/>
</dbReference>
<evidence type="ECO:0000313" key="9">
    <source>
        <dbReference type="EMBL" id="MBB3037280.1"/>
    </source>
</evidence>
<evidence type="ECO:0000313" key="10">
    <source>
        <dbReference type="Proteomes" id="UP000567922"/>
    </source>
</evidence>
<evidence type="ECO:0000256" key="3">
    <source>
        <dbReference type="ARBA" id="ARBA00022692"/>
    </source>
</evidence>
<dbReference type="PANTHER" id="PTHR14969">
    <property type="entry name" value="SPHINGOSINE-1-PHOSPHATE PHOSPHOHYDROLASE"/>
    <property type="match status" value="1"/>
</dbReference>
<organism evidence="9 10">
    <name type="scientific">Hoyosella altamirensis</name>
    <dbReference type="NCBI Taxonomy" id="616997"/>
    <lineage>
        <taxon>Bacteria</taxon>
        <taxon>Bacillati</taxon>
        <taxon>Actinomycetota</taxon>
        <taxon>Actinomycetes</taxon>
        <taxon>Mycobacteriales</taxon>
        <taxon>Hoyosellaceae</taxon>
        <taxon>Hoyosella</taxon>
    </lineage>
</organism>
<dbReference type="Proteomes" id="UP000567922">
    <property type="component" value="Unassembled WGS sequence"/>
</dbReference>
<reference evidence="9 10" key="1">
    <citation type="submission" date="2020-08" db="EMBL/GenBank/DDBJ databases">
        <title>Sequencing the genomes of 1000 actinobacteria strains.</title>
        <authorList>
            <person name="Klenk H.-P."/>
        </authorList>
    </citation>
    <scope>NUCLEOTIDE SEQUENCE [LARGE SCALE GENOMIC DNA]</scope>
    <source>
        <strain evidence="9 10">DSM 45258</strain>
    </source>
</reference>
<protein>
    <submittedName>
        <fullName evidence="9">Undecaprenyl-diphosphatase</fullName>
        <ecNumber evidence="9">3.6.1.27</ecNumber>
    </submittedName>
</protein>
<proteinExistence type="predicted"/>
<keyword evidence="3" id="KW-0812">Transmembrane</keyword>
<evidence type="ECO:0000256" key="4">
    <source>
        <dbReference type="ARBA" id="ARBA00022801"/>
    </source>
</evidence>
<dbReference type="EC" id="3.6.1.27" evidence="9"/>
<gene>
    <name evidence="9" type="ORF">FHU29_001714</name>
</gene>
<dbReference type="InterPro" id="IPR036938">
    <property type="entry name" value="PAP2/HPO_sf"/>
</dbReference>
<accession>A0A839RLB5</accession>
<dbReference type="SUPFAM" id="SSF48317">
    <property type="entry name" value="Acid phosphatase/Vanadium-dependent haloperoxidase"/>
    <property type="match status" value="1"/>
</dbReference>
<dbReference type="CDD" id="cd01610">
    <property type="entry name" value="PAP2_like"/>
    <property type="match status" value="1"/>
</dbReference>
<sequence length="209" mass="21818">MDAPANEGLDPRIPHAHPSPGQYRLGPQAVRRAVGRADRRIVARTAQWRPTPVDRVMIGLSKSANRGQIWVGVAALLIAVGGPARRGAIRGTLVLGASTLVATKLLKPLFPRHRPPAHAVPGQRRFGDAADTPSFPSAHAALAAAFTTGVAIESRTAGYLIAPLAGAIAYSRVHTGAHWPSDVVAGSAVGVTVALLTQRFWSAHGQNAA</sequence>
<comment type="subcellular location">
    <subcellularLocation>
        <location evidence="1">Cell membrane</location>
        <topology evidence="1">Multi-pass membrane protein</topology>
    </subcellularLocation>
</comment>
<dbReference type="OrthoDB" id="5242960at2"/>
<dbReference type="GO" id="GO:0005886">
    <property type="term" value="C:plasma membrane"/>
    <property type="evidence" value="ECO:0007669"/>
    <property type="project" value="UniProtKB-SubCell"/>
</dbReference>
<keyword evidence="2" id="KW-1003">Cell membrane</keyword>
<name>A0A839RLB5_9ACTN</name>
<keyword evidence="4 9" id="KW-0378">Hydrolase</keyword>
<dbReference type="PANTHER" id="PTHR14969:SF62">
    <property type="entry name" value="DECAPRENYLPHOSPHORYL-5-PHOSPHORIBOSE PHOSPHATASE RV3807C-RELATED"/>
    <property type="match status" value="1"/>
</dbReference>
<dbReference type="Pfam" id="PF01569">
    <property type="entry name" value="PAP2"/>
    <property type="match status" value="1"/>
</dbReference>
<keyword evidence="10" id="KW-1185">Reference proteome</keyword>
<dbReference type="GO" id="GO:0050380">
    <property type="term" value="F:undecaprenyl-diphosphatase activity"/>
    <property type="evidence" value="ECO:0007669"/>
    <property type="project" value="UniProtKB-EC"/>
</dbReference>
<evidence type="ECO:0000256" key="5">
    <source>
        <dbReference type="ARBA" id="ARBA00022989"/>
    </source>
</evidence>
<keyword evidence="6" id="KW-0472">Membrane</keyword>
<dbReference type="EMBL" id="JACHWS010000001">
    <property type="protein sequence ID" value="MBB3037280.1"/>
    <property type="molecule type" value="Genomic_DNA"/>
</dbReference>
<evidence type="ECO:0000259" key="8">
    <source>
        <dbReference type="SMART" id="SM00014"/>
    </source>
</evidence>
<comment type="caution">
    <text evidence="9">The sequence shown here is derived from an EMBL/GenBank/DDBJ whole genome shotgun (WGS) entry which is preliminary data.</text>
</comment>
<evidence type="ECO:0000256" key="6">
    <source>
        <dbReference type="ARBA" id="ARBA00023136"/>
    </source>
</evidence>
<dbReference type="AlphaFoldDB" id="A0A839RLB5"/>
<evidence type="ECO:0000256" key="2">
    <source>
        <dbReference type="ARBA" id="ARBA00022475"/>
    </source>
</evidence>
<feature type="region of interest" description="Disordered" evidence="7">
    <location>
        <begin position="1"/>
        <end position="26"/>
    </location>
</feature>
<evidence type="ECO:0000256" key="1">
    <source>
        <dbReference type="ARBA" id="ARBA00004651"/>
    </source>
</evidence>